<protein>
    <submittedName>
        <fullName evidence="1">Uncharacterized protein</fullName>
    </submittedName>
</protein>
<sequence>MGSSESKQAGSRLQGANLSHVKFPQAVYLKYKNALSFQLHLCDEHSNPFYLITLPDGWYGKLVVYGGLSKDDLPLATVDQSSALSRHSTVTLAPASQGQQPIEEQLRMHSNGPLSVAYTFVIAVEGSPLPEKFEWRGSKNDDVKSLGERSWGWKLVRMGHDDEVVAVWADVAITKSLHKTAKFEFKGSGASGELGDVWKAMAVATFLRLWQLNSQGGVAASNSASAAVAAGV</sequence>
<evidence type="ECO:0000313" key="1">
    <source>
        <dbReference type="EMBL" id="KAK5990911.1"/>
    </source>
</evidence>
<comment type="caution">
    <text evidence="1">The sequence shown here is derived from an EMBL/GenBank/DDBJ whole genome shotgun (WGS) entry which is preliminary data.</text>
</comment>
<accession>A0ABR0SFK7</accession>
<proteinExistence type="predicted"/>
<keyword evidence="2" id="KW-1185">Reference proteome</keyword>
<dbReference type="Proteomes" id="UP001338125">
    <property type="component" value="Unassembled WGS sequence"/>
</dbReference>
<dbReference type="EMBL" id="JAVFKD010000014">
    <property type="protein sequence ID" value="KAK5990911.1"/>
    <property type="molecule type" value="Genomic_DNA"/>
</dbReference>
<organism evidence="1 2">
    <name type="scientific">Cladobotryum mycophilum</name>
    <dbReference type="NCBI Taxonomy" id="491253"/>
    <lineage>
        <taxon>Eukaryota</taxon>
        <taxon>Fungi</taxon>
        <taxon>Dikarya</taxon>
        <taxon>Ascomycota</taxon>
        <taxon>Pezizomycotina</taxon>
        <taxon>Sordariomycetes</taxon>
        <taxon>Hypocreomycetidae</taxon>
        <taxon>Hypocreales</taxon>
        <taxon>Hypocreaceae</taxon>
        <taxon>Cladobotryum</taxon>
    </lineage>
</organism>
<evidence type="ECO:0000313" key="2">
    <source>
        <dbReference type="Proteomes" id="UP001338125"/>
    </source>
</evidence>
<gene>
    <name evidence="1" type="ORF">PT974_09186</name>
</gene>
<reference evidence="1 2" key="1">
    <citation type="submission" date="2024-01" db="EMBL/GenBank/DDBJ databases">
        <title>Complete genome of Cladobotryum mycophilum ATHUM6906.</title>
        <authorList>
            <person name="Christinaki A.C."/>
            <person name="Myridakis A.I."/>
            <person name="Kouvelis V.N."/>
        </authorList>
    </citation>
    <scope>NUCLEOTIDE SEQUENCE [LARGE SCALE GENOMIC DNA]</scope>
    <source>
        <strain evidence="1 2">ATHUM6906</strain>
    </source>
</reference>
<name>A0ABR0SFK7_9HYPO</name>